<dbReference type="GO" id="GO:0009055">
    <property type="term" value="F:electron transfer activity"/>
    <property type="evidence" value="ECO:0007669"/>
    <property type="project" value="TreeGrafter"/>
</dbReference>
<dbReference type="AlphaFoldDB" id="X0UAH4"/>
<keyword evidence="2" id="KW-0500">Molybdenum</keyword>
<dbReference type="InterPro" id="IPR050612">
    <property type="entry name" value="Prok_Mopterin_Oxidored"/>
</dbReference>
<dbReference type="PANTHER" id="PTHR43742">
    <property type="entry name" value="TRIMETHYLAMINE-N-OXIDE REDUCTASE"/>
    <property type="match status" value="1"/>
</dbReference>
<evidence type="ECO:0000256" key="2">
    <source>
        <dbReference type="ARBA" id="ARBA00022505"/>
    </source>
</evidence>
<dbReference type="EMBL" id="BARS01026610">
    <property type="protein sequence ID" value="GAG02535.1"/>
    <property type="molecule type" value="Genomic_DNA"/>
</dbReference>
<dbReference type="InterPro" id="IPR009010">
    <property type="entry name" value="Asp_de-COase-like_dom_sf"/>
</dbReference>
<sequence>LRDPVSFRWFAEDRPKDTPELAPLPADYTEQFGQGLQTQSGKLEFECSSLKRFDPHDPERPTISKYIPAWEGHHTTALYEKYPLQLISPHPRFSFHTMGDGKDSIVNDVKDHRVLIDGYYYWIVRINSQDAADRGIGRNDLVKVFNDRGAVVCAAQVTERIPSGSVHSYESAADYDPVGEPGESPDRGGCINILTPSRTIIKKSHGIACNSCLVQIEKWEQTGA</sequence>
<comment type="cofactor">
    <cofactor evidence="1">
        <name>Mo-bis(molybdopterin guanine dinucleotide)</name>
        <dbReference type="ChEBI" id="CHEBI:60539"/>
    </cofactor>
</comment>
<feature type="non-terminal residue" evidence="6">
    <location>
        <position position="1"/>
    </location>
</feature>
<feature type="domain" description="Molybdopterin dinucleotide-binding" evidence="5">
    <location>
        <begin position="85"/>
        <end position="212"/>
    </location>
</feature>
<accession>X0UAH4</accession>
<protein>
    <recommendedName>
        <fullName evidence="5">Molybdopterin dinucleotide-binding domain-containing protein</fullName>
    </recommendedName>
</protein>
<dbReference type="GO" id="GO:0043546">
    <property type="term" value="F:molybdopterin cofactor binding"/>
    <property type="evidence" value="ECO:0007669"/>
    <property type="project" value="InterPro"/>
</dbReference>
<gene>
    <name evidence="6" type="ORF">S01H1_41922</name>
</gene>
<dbReference type="Pfam" id="PF01568">
    <property type="entry name" value="Molydop_binding"/>
    <property type="match status" value="1"/>
</dbReference>
<keyword evidence="3" id="KW-0560">Oxidoreductase</keyword>
<proteinExistence type="predicted"/>
<dbReference type="InterPro" id="IPR006657">
    <property type="entry name" value="MoPterin_dinucl-bd_dom"/>
</dbReference>
<dbReference type="GO" id="GO:0030151">
    <property type="term" value="F:molybdenum ion binding"/>
    <property type="evidence" value="ECO:0007669"/>
    <property type="project" value="TreeGrafter"/>
</dbReference>
<dbReference type="Gene3D" id="3.40.228.10">
    <property type="entry name" value="Dimethylsulfoxide Reductase, domain 2"/>
    <property type="match status" value="1"/>
</dbReference>
<dbReference type="GO" id="GO:0030288">
    <property type="term" value="C:outer membrane-bounded periplasmic space"/>
    <property type="evidence" value="ECO:0007669"/>
    <property type="project" value="TreeGrafter"/>
</dbReference>
<evidence type="ECO:0000256" key="1">
    <source>
        <dbReference type="ARBA" id="ARBA00001942"/>
    </source>
</evidence>
<dbReference type="Gene3D" id="2.40.40.20">
    <property type="match status" value="1"/>
</dbReference>
<evidence type="ECO:0000256" key="3">
    <source>
        <dbReference type="ARBA" id="ARBA00023002"/>
    </source>
</evidence>
<evidence type="ECO:0000313" key="6">
    <source>
        <dbReference type="EMBL" id="GAG02535.1"/>
    </source>
</evidence>
<reference evidence="6" key="1">
    <citation type="journal article" date="2014" name="Front. Microbiol.">
        <title>High frequency of phylogenetically diverse reductive dehalogenase-homologous genes in deep subseafloor sedimentary metagenomes.</title>
        <authorList>
            <person name="Kawai M."/>
            <person name="Futagami T."/>
            <person name="Toyoda A."/>
            <person name="Takaki Y."/>
            <person name="Nishi S."/>
            <person name="Hori S."/>
            <person name="Arai W."/>
            <person name="Tsubouchi T."/>
            <person name="Morono Y."/>
            <person name="Uchiyama I."/>
            <person name="Ito T."/>
            <person name="Fujiyama A."/>
            <person name="Inagaki F."/>
            <person name="Takami H."/>
        </authorList>
    </citation>
    <scope>NUCLEOTIDE SEQUENCE</scope>
    <source>
        <strain evidence="6">Expedition CK06-06</strain>
    </source>
</reference>
<organism evidence="6">
    <name type="scientific">marine sediment metagenome</name>
    <dbReference type="NCBI Taxonomy" id="412755"/>
    <lineage>
        <taxon>unclassified sequences</taxon>
        <taxon>metagenomes</taxon>
        <taxon>ecological metagenomes</taxon>
    </lineage>
</organism>
<feature type="region of interest" description="Disordered" evidence="4">
    <location>
        <begin position="168"/>
        <end position="189"/>
    </location>
</feature>
<dbReference type="GO" id="GO:0009061">
    <property type="term" value="P:anaerobic respiration"/>
    <property type="evidence" value="ECO:0007669"/>
    <property type="project" value="TreeGrafter"/>
</dbReference>
<dbReference type="SUPFAM" id="SSF50692">
    <property type="entry name" value="ADC-like"/>
    <property type="match status" value="1"/>
</dbReference>
<dbReference type="GO" id="GO:0016491">
    <property type="term" value="F:oxidoreductase activity"/>
    <property type="evidence" value="ECO:0007669"/>
    <property type="project" value="UniProtKB-KW"/>
</dbReference>
<name>X0UAH4_9ZZZZ</name>
<evidence type="ECO:0000256" key="4">
    <source>
        <dbReference type="SAM" id="MobiDB-lite"/>
    </source>
</evidence>
<comment type="caution">
    <text evidence="6">The sequence shown here is derived from an EMBL/GenBank/DDBJ whole genome shotgun (WGS) entry which is preliminary data.</text>
</comment>
<dbReference type="PANTHER" id="PTHR43742:SF10">
    <property type="entry name" value="TRIMETHYLAMINE-N-OXIDE REDUCTASE 2"/>
    <property type="match status" value="1"/>
</dbReference>
<evidence type="ECO:0000259" key="5">
    <source>
        <dbReference type="Pfam" id="PF01568"/>
    </source>
</evidence>